<dbReference type="OrthoDB" id="8161726at2"/>
<keyword evidence="2" id="KW-1185">Reference proteome</keyword>
<dbReference type="PROSITE" id="PS51257">
    <property type="entry name" value="PROKAR_LIPOPROTEIN"/>
    <property type="match status" value="1"/>
</dbReference>
<gene>
    <name evidence="1" type="ORF">NCTC13337_00177</name>
</gene>
<dbReference type="RefSeq" id="WP_072577502.1">
    <property type="nucleotide sequence ID" value="NZ_LWHB01000189.1"/>
</dbReference>
<protein>
    <recommendedName>
        <fullName evidence="3">Excinuclease ABC subunit A</fullName>
    </recommendedName>
</protein>
<evidence type="ECO:0000313" key="2">
    <source>
        <dbReference type="Proteomes" id="UP000254601"/>
    </source>
</evidence>
<evidence type="ECO:0000313" key="1">
    <source>
        <dbReference type="EMBL" id="SUO93336.1"/>
    </source>
</evidence>
<dbReference type="Proteomes" id="UP000254601">
    <property type="component" value="Unassembled WGS sequence"/>
</dbReference>
<evidence type="ECO:0008006" key="3">
    <source>
        <dbReference type="Google" id="ProtNLM"/>
    </source>
</evidence>
<organism evidence="1 2">
    <name type="scientific">Suttonella ornithocola</name>
    <dbReference type="NCBI Taxonomy" id="279832"/>
    <lineage>
        <taxon>Bacteria</taxon>
        <taxon>Pseudomonadati</taxon>
        <taxon>Pseudomonadota</taxon>
        <taxon>Gammaproteobacteria</taxon>
        <taxon>Cardiobacteriales</taxon>
        <taxon>Cardiobacteriaceae</taxon>
        <taxon>Suttonella</taxon>
    </lineage>
</organism>
<name>A0A380MMQ4_9GAMM</name>
<dbReference type="AlphaFoldDB" id="A0A380MMQ4"/>
<accession>A0A380MMQ4</accession>
<reference evidence="1 2" key="1">
    <citation type="submission" date="2018-06" db="EMBL/GenBank/DDBJ databases">
        <authorList>
            <consortium name="Pathogen Informatics"/>
            <person name="Doyle S."/>
        </authorList>
    </citation>
    <scope>NUCLEOTIDE SEQUENCE [LARGE SCALE GENOMIC DNA]</scope>
    <source>
        <strain evidence="1 2">NCTC13337</strain>
    </source>
</reference>
<sequence length="141" mass="15166">MKKKYVIAICCGAALFASGCRSTDTRNTFSIAEALNSPEAAQVIDPSIELRFARGGGKIIKSGLVSNKKTNGVNKSDVEACNWAFLSAVKQFQERAKAMGATKVVNLISYYKKMPYSSATQYECHSGNLMSGVALKGDLAR</sequence>
<proteinExistence type="predicted"/>
<dbReference type="EMBL" id="UHIC01000001">
    <property type="protein sequence ID" value="SUO93336.1"/>
    <property type="molecule type" value="Genomic_DNA"/>
</dbReference>